<dbReference type="GO" id="GO:0030246">
    <property type="term" value="F:carbohydrate binding"/>
    <property type="evidence" value="ECO:0007669"/>
    <property type="project" value="UniProtKB-KW"/>
</dbReference>
<evidence type="ECO:0000256" key="5">
    <source>
        <dbReference type="ARBA" id="ARBA00022679"/>
    </source>
</evidence>
<dbReference type="FunFam" id="1.10.510.10:FF:000345">
    <property type="entry name" value="G-type lectin S-receptor-like serine/threonine-protein kinase"/>
    <property type="match status" value="1"/>
</dbReference>
<evidence type="ECO:0000256" key="12">
    <source>
        <dbReference type="ARBA" id="ARBA00022989"/>
    </source>
</evidence>
<dbReference type="GO" id="GO:0005524">
    <property type="term" value="F:ATP binding"/>
    <property type="evidence" value="ECO:0007669"/>
    <property type="project" value="UniProtKB-KW"/>
</dbReference>
<evidence type="ECO:0000256" key="20">
    <source>
        <dbReference type="SAM" id="MobiDB-lite"/>
    </source>
</evidence>
<evidence type="ECO:0000313" key="26">
    <source>
        <dbReference type="Proteomes" id="UP000489600"/>
    </source>
</evidence>
<evidence type="ECO:0000256" key="3">
    <source>
        <dbReference type="ARBA" id="ARBA00022527"/>
    </source>
</evidence>
<dbReference type="Gene3D" id="2.90.10.10">
    <property type="entry name" value="Bulb-type lectin domain"/>
    <property type="match status" value="1"/>
</dbReference>
<keyword evidence="15" id="KW-0675">Receptor</keyword>
<evidence type="ECO:0000256" key="10">
    <source>
        <dbReference type="ARBA" id="ARBA00022777"/>
    </source>
</evidence>
<dbReference type="InterPro" id="IPR008271">
    <property type="entry name" value="Ser/Thr_kinase_AS"/>
</dbReference>
<dbReference type="Gene3D" id="1.10.510.10">
    <property type="entry name" value="Transferase(Phosphotransferase) domain 1"/>
    <property type="match status" value="1"/>
</dbReference>
<evidence type="ECO:0000256" key="19">
    <source>
        <dbReference type="PIRNR" id="PIRNR000641"/>
    </source>
</evidence>
<evidence type="ECO:0000256" key="17">
    <source>
        <dbReference type="ARBA" id="ARBA00047899"/>
    </source>
</evidence>
<evidence type="ECO:0000256" key="2">
    <source>
        <dbReference type="ARBA" id="ARBA00022475"/>
    </source>
</evidence>
<dbReference type="Gene3D" id="3.30.200.20">
    <property type="entry name" value="Phosphorylase Kinase, domain 1"/>
    <property type="match status" value="1"/>
</dbReference>
<feature type="domain" description="Protein kinase" evidence="23">
    <location>
        <begin position="548"/>
        <end position="837"/>
    </location>
</feature>
<dbReference type="SMART" id="SM00108">
    <property type="entry name" value="B_lectin"/>
    <property type="match status" value="1"/>
</dbReference>
<evidence type="ECO:0000256" key="21">
    <source>
        <dbReference type="SAM" id="Phobius"/>
    </source>
</evidence>
<evidence type="ECO:0000256" key="6">
    <source>
        <dbReference type="ARBA" id="ARBA00022692"/>
    </source>
</evidence>
<dbReference type="Pfam" id="PF07714">
    <property type="entry name" value="PK_Tyr_Ser-Thr"/>
    <property type="match status" value="1"/>
</dbReference>
<evidence type="ECO:0000256" key="15">
    <source>
        <dbReference type="ARBA" id="ARBA00023170"/>
    </source>
</evidence>
<dbReference type="PIRSF" id="PIRSF000641">
    <property type="entry name" value="SRK"/>
    <property type="match status" value="1"/>
</dbReference>
<keyword evidence="7 22" id="KW-0732">Signal</keyword>
<evidence type="ECO:0000256" key="11">
    <source>
        <dbReference type="ARBA" id="ARBA00022840"/>
    </source>
</evidence>
<keyword evidence="4" id="KW-0597">Phosphoprotein</keyword>
<keyword evidence="2" id="KW-1003">Cell membrane</keyword>
<keyword evidence="26" id="KW-1185">Reference proteome</keyword>
<dbReference type="Pfam" id="PF01453">
    <property type="entry name" value="B_lectin"/>
    <property type="match status" value="1"/>
</dbReference>
<reference evidence="25" key="1">
    <citation type="submission" date="2019-07" db="EMBL/GenBank/DDBJ databases">
        <authorList>
            <person name="Dittberner H."/>
        </authorList>
    </citation>
    <scope>NUCLEOTIDE SEQUENCE [LARGE SCALE GENOMIC DNA]</scope>
</reference>
<dbReference type="Proteomes" id="UP000489600">
    <property type="component" value="Unassembled WGS sequence"/>
</dbReference>
<keyword evidence="11 19" id="KW-0067">ATP-binding</keyword>
<dbReference type="EC" id="2.7.11.1" evidence="19"/>
<dbReference type="SUPFAM" id="SSF56112">
    <property type="entry name" value="Protein kinase-like (PK-like)"/>
    <property type="match status" value="1"/>
</dbReference>
<dbReference type="GO" id="GO:0005886">
    <property type="term" value="C:plasma membrane"/>
    <property type="evidence" value="ECO:0007669"/>
    <property type="project" value="UniProtKB-SubCell"/>
</dbReference>
<dbReference type="CDD" id="cd00028">
    <property type="entry name" value="B_lectin"/>
    <property type="match status" value="1"/>
</dbReference>
<dbReference type="AlphaFoldDB" id="A0A565B809"/>
<dbReference type="OrthoDB" id="4062651at2759"/>
<dbReference type="PROSITE" id="PS00108">
    <property type="entry name" value="PROTEIN_KINASE_ST"/>
    <property type="match status" value="1"/>
</dbReference>
<keyword evidence="8" id="KW-0430">Lectin</keyword>
<feature type="transmembrane region" description="Helical" evidence="21">
    <location>
        <begin position="439"/>
        <end position="461"/>
    </location>
</feature>
<evidence type="ECO:0000256" key="7">
    <source>
        <dbReference type="ARBA" id="ARBA00022729"/>
    </source>
</evidence>
<dbReference type="Pfam" id="PF08276">
    <property type="entry name" value="PAN_2"/>
    <property type="match status" value="1"/>
</dbReference>
<dbReference type="FunFam" id="3.30.200.20:FF:000195">
    <property type="entry name" value="G-type lectin S-receptor-like serine/threonine-protein kinase"/>
    <property type="match status" value="1"/>
</dbReference>
<dbReference type="SMART" id="SM00473">
    <property type="entry name" value="PAN_AP"/>
    <property type="match status" value="1"/>
</dbReference>
<evidence type="ECO:0000256" key="13">
    <source>
        <dbReference type="ARBA" id="ARBA00023136"/>
    </source>
</evidence>
<dbReference type="GO" id="GO:0004674">
    <property type="term" value="F:protein serine/threonine kinase activity"/>
    <property type="evidence" value="ECO:0007669"/>
    <property type="project" value="UniProtKB-KW"/>
</dbReference>
<feature type="chain" id="PRO_5021955370" description="Receptor-like serine/threonine-protein kinase" evidence="22">
    <location>
        <begin position="19"/>
        <end position="868"/>
    </location>
</feature>
<protein>
    <recommendedName>
        <fullName evidence="19">Receptor-like serine/threonine-protein kinase</fullName>
        <ecNumber evidence="19">2.7.11.1</ecNumber>
    </recommendedName>
</protein>
<dbReference type="InterPro" id="IPR003609">
    <property type="entry name" value="Pan_app"/>
</dbReference>
<dbReference type="InterPro" id="IPR036426">
    <property type="entry name" value="Bulb-type_lectin_dom_sf"/>
</dbReference>
<dbReference type="CDD" id="cd14066">
    <property type="entry name" value="STKc_IRAK"/>
    <property type="match status" value="1"/>
</dbReference>
<comment type="similarity">
    <text evidence="19">Belongs to the protein kinase superfamily. Ser/Thr protein kinase family.</text>
</comment>
<keyword evidence="6 21" id="KW-0812">Transmembrane</keyword>
<evidence type="ECO:0000256" key="8">
    <source>
        <dbReference type="ARBA" id="ARBA00022734"/>
    </source>
</evidence>
<evidence type="ECO:0000256" key="18">
    <source>
        <dbReference type="ARBA" id="ARBA00048679"/>
    </source>
</evidence>
<keyword evidence="14" id="KW-1015">Disulfide bond</keyword>
<keyword evidence="16" id="KW-0325">Glycoprotein</keyword>
<keyword evidence="12 21" id="KW-1133">Transmembrane helix</keyword>
<evidence type="ECO:0000256" key="14">
    <source>
        <dbReference type="ARBA" id="ARBA00023157"/>
    </source>
</evidence>
<evidence type="ECO:0000313" key="25">
    <source>
        <dbReference type="EMBL" id="VVA97799.1"/>
    </source>
</evidence>
<sequence>MCPHGISLTLLTLSLLLGQPCCEIDTLLQGQYLKDGQELVSAFNIFKLKFFNFKNSSNWYLGIWYNNFYLNGNDKYADVQDRAVWIANRNNPIPGRYGSLTVDSLGRLKILKGASSFLELSSIETTGNTSLKLLDSGNLQLQEMDSDGSVRRVLWQSFDYPTDTLLPGMKLGFNVKTGKRWELTSWLGGTLPASGSFVFGMDANITNRLTILWRGNMYWASGLWFKGRFSLEELNKKGFIFSFVSSESEHYFIYSGDQSYVGTLFPRIMIDGQGILQTIRLDGEQKHARCSPSVFGEELESGCYRQNSRYCVLKQYEEVPGSWDCSGLGYGYTFIRMSNGSSYCSRFGSYTFRDTVSPFSSNGFVLDETKGRLSSYDCYVKCLQNCSCLAYASIHVDGTGCEIWNIDPTNEGSSHRPRTIYIRVKGVVVDQENEKAATWLVVVASLFLLIPLTWLIIYLVLKKFKVKVTVMFRGMFYFLWRKIIPQMIGCIRRRLQNLRVGSTIIDQEMLLRELGIDRRGRHKRSGRKNNNELQIFSFETVALATDYFSDANKLGEGGFGPVYKGRLIDGEEVAIKRLSIASGQGLVEFKNEAMLIAKLQHTNLVQLLGCCIEKDEKMLIYEYMPNKSLDYFLFDPLRKNVLDWMLRFRIMEGIIQGLLYLHKYSRLKVIHRDIKASNILLDEDMNPKISDFGMARIFGAQESRANTKRVAGTFGYMSPEYFREGLFSAKSDVFSFGVLMLELICGRKNNSFHHDSEGPLNLIVHVWNMFKLNRIREVIDPSMGDSALENPQVLRCVQVALLCVQENAEDRPSMLDVVSMIYGDGNNALSLPKEPAFYDGPRRSSPEETPEPENVSENRVTITVMEAR</sequence>
<dbReference type="PANTHER" id="PTHR27002">
    <property type="entry name" value="RECEPTOR-LIKE SERINE/THREONINE-PROTEIN KINASE SD1-8"/>
    <property type="match status" value="1"/>
</dbReference>
<dbReference type="InterPro" id="IPR001480">
    <property type="entry name" value="Bulb-type_lectin_dom"/>
</dbReference>
<comment type="catalytic activity">
    <reaction evidence="18 19">
        <text>L-seryl-[protein] + ATP = O-phospho-L-seryl-[protein] + ADP + H(+)</text>
        <dbReference type="Rhea" id="RHEA:17989"/>
        <dbReference type="Rhea" id="RHEA-COMP:9863"/>
        <dbReference type="Rhea" id="RHEA-COMP:11604"/>
        <dbReference type="ChEBI" id="CHEBI:15378"/>
        <dbReference type="ChEBI" id="CHEBI:29999"/>
        <dbReference type="ChEBI" id="CHEBI:30616"/>
        <dbReference type="ChEBI" id="CHEBI:83421"/>
        <dbReference type="ChEBI" id="CHEBI:456216"/>
        <dbReference type="EC" id="2.7.11.1"/>
    </reaction>
</comment>
<evidence type="ECO:0000256" key="4">
    <source>
        <dbReference type="ARBA" id="ARBA00022553"/>
    </source>
</evidence>
<dbReference type="GO" id="GO:0106310">
    <property type="term" value="F:protein serine kinase activity"/>
    <property type="evidence" value="ECO:0007669"/>
    <property type="project" value="RHEA"/>
</dbReference>
<evidence type="ECO:0000256" key="22">
    <source>
        <dbReference type="SAM" id="SignalP"/>
    </source>
</evidence>
<accession>A0A565B809</accession>
<dbReference type="FunFam" id="2.90.10.10:FF:000009">
    <property type="entry name" value="Receptor-like serine/threonine-protein kinase SD1-8"/>
    <property type="match status" value="1"/>
</dbReference>
<evidence type="ECO:0000256" key="9">
    <source>
        <dbReference type="ARBA" id="ARBA00022741"/>
    </source>
</evidence>
<dbReference type="CDD" id="cd01098">
    <property type="entry name" value="PAN_AP_plant"/>
    <property type="match status" value="1"/>
</dbReference>
<evidence type="ECO:0000259" key="24">
    <source>
        <dbReference type="PROSITE" id="PS50927"/>
    </source>
</evidence>
<evidence type="ECO:0000256" key="1">
    <source>
        <dbReference type="ARBA" id="ARBA00004251"/>
    </source>
</evidence>
<dbReference type="SMART" id="SM00220">
    <property type="entry name" value="S_TKc"/>
    <property type="match status" value="1"/>
</dbReference>
<feature type="domain" description="Bulb-type lectin" evidence="24">
    <location>
        <begin position="24"/>
        <end position="154"/>
    </location>
</feature>
<dbReference type="InterPro" id="IPR000719">
    <property type="entry name" value="Prot_kinase_dom"/>
</dbReference>
<feature type="region of interest" description="Disordered" evidence="20">
    <location>
        <begin position="833"/>
        <end position="868"/>
    </location>
</feature>
<keyword evidence="10 19" id="KW-0418">Kinase</keyword>
<dbReference type="PANTHER" id="PTHR27002:SF1015">
    <property type="entry name" value="G-TYPE LECTIN S-RECEPTOR-LIKE SERINE_THREONINE-PROTEIN KINASE CES101"/>
    <property type="match status" value="1"/>
</dbReference>
<keyword evidence="9 19" id="KW-0547">Nucleotide-binding</keyword>
<dbReference type="GO" id="GO:0045087">
    <property type="term" value="P:innate immune response"/>
    <property type="evidence" value="ECO:0007669"/>
    <property type="project" value="TreeGrafter"/>
</dbReference>
<dbReference type="PROSITE" id="PS50011">
    <property type="entry name" value="PROTEIN_KINASE_DOM"/>
    <property type="match status" value="1"/>
</dbReference>
<name>A0A565B809_9BRAS</name>
<dbReference type="EMBL" id="CABITT030000003">
    <property type="protein sequence ID" value="VVA97799.1"/>
    <property type="molecule type" value="Genomic_DNA"/>
</dbReference>
<dbReference type="InterPro" id="IPR011009">
    <property type="entry name" value="Kinase-like_dom_sf"/>
</dbReference>
<gene>
    <name evidence="25" type="ORF">ANE_LOCUS8244</name>
</gene>
<organism evidence="25 26">
    <name type="scientific">Arabis nemorensis</name>
    <dbReference type="NCBI Taxonomy" id="586526"/>
    <lineage>
        <taxon>Eukaryota</taxon>
        <taxon>Viridiplantae</taxon>
        <taxon>Streptophyta</taxon>
        <taxon>Embryophyta</taxon>
        <taxon>Tracheophyta</taxon>
        <taxon>Spermatophyta</taxon>
        <taxon>Magnoliopsida</taxon>
        <taxon>eudicotyledons</taxon>
        <taxon>Gunneridae</taxon>
        <taxon>Pentapetalae</taxon>
        <taxon>rosids</taxon>
        <taxon>malvids</taxon>
        <taxon>Brassicales</taxon>
        <taxon>Brassicaceae</taxon>
        <taxon>Arabideae</taxon>
        <taxon>Arabis</taxon>
    </lineage>
</organism>
<dbReference type="InterPro" id="IPR024171">
    <property type="entry name" value="SRK-like_kinase"/>
</dbReference>
<feature type="signal peptide" evidence="22">
    <location>
        <begin position="1"/>
        <end position="18"/>
    </location>
</feature>
<evidence type="ECO:0000256" key="16">
    <source>
        <dbReference type="ARBA" id="ARBA00023180"/>
    </source>
</evidence>
<comment type="caution">
    <text evidence="25">The sequence shown here is derived from an EMBL/GenBank/DDBJ whole genome shotgun (WGS) entry which is preliminary data.</text>
</comment>
<dbReference type="SUPFAM" id="SSF51110">
    <property type="entry name" value="alpha-D-mannose-specific plant lectins"/>
    <property type="match status" value="1"/>
</dbReference>
<keyword evidence="13 21" id="KW-0472">Membrane</keyword>
<dbReference type="InterPro" id="IPR001245">
    <property type="entry name" value="Ser-Thr/Tyr_kinase_cat_dom"/>
</dbReference>
<comment type="catalytic activity">
    <reaction evidence="17 19">
        <text>L-threonyl-[protein] + ATP = O-phospho-L-threonyl-[protein] + ADP + H(+)</text>
        <dbReference type="Rhea" id="RHEA:46608"/>
        <dbReference type="Rhea" id="RHEA-COMP:11060"/>
        <dbReference type="Rhea" id="RHEA-COMP:11605"/>
        <dbReference type="ChEBI" id="CHEBI:15378"/>
        <dbReference type="ChEBI" id="CHEBI:30013"/>
        <dbReference type="ChEBI" id="CHEBI:30616"/>
        <dbReference type="ChEBI" id="CHEBI:61977"/>
        <dbReference type="ChEBI" id="CHEBI:456216"/>
        <dbReference type="EC" id="2.7.11.1"/>
    </reaction>
</comment>
<dbReference type="PROSITE" id="PS50927">
    <property type="entry name" value="BULB_LECTIN"/>
    <property type="match status" value="1"/>
</dbReference>
<proteinExistence type="inferred from homology"/>
<evidence type="ECO:0000259" key="23">
    <source>
        <dbReference type="PROSITE" id="PS50011"/>
    </source>
</evidence>
<keyword evidence="5 19" id="KW-0808">Transferase</keyword>
<keyword evidence="3 19" id="KW-0723">Serine/threonine-protein kinase</keyword>
<comment type="subcellular location">
    <subcellularLocation>
        <location evidence="1">Cell membrane</location>
        <topology evidence="1">Single-pass type I membrane protein</topology>
    </subcellularLocation>
</comment>